<sequence>MVDARESKPTANVVSSAKLHKNSPKASGNDIFKAMMSGTAVKRPASSQASDTKKRKPKPLPATYAHLPLLPDAISDGLLVLFVGLNPGLETARSGHAYAHPTNHFWRLLFSSGITPRACRPEEDGKMPELYSLGLTNIVSRPSRNGAELSKQEMDDGVALLHEKARKWRPESMCIVGKSIWESIWRVRHGKLPGKNFKYGWQDTSENMGVIRGEWKGARVFVATTTSALAKNMSMEDKQEIWDKLGSWVMARRIAREKDKVEAKEGAEAEAALKKDLPTDLSSVNSDDTTT</sequence>
<dbReference type="GO" id="GO:0004844">
    <property type="term" value="F:uracil DNA N-glycosylase activity"/>
    <property type="evidence" value="ECO:0007669"/>
    <property type="project" value="TreeGrafter"/>
</dbReference>
<accession>A0A0A1T2V6</accession>
<feature type="region of interest" description="Disordered" evidence="4">
    <location>
        <begin position="272"/>
        <end position="291"/>
    </location>
</feature>
<dbReference type="FunFam" id="3.40.470.10:FF:000010">
    <property type="entry name" value="G/U mismatch-specific DNA glycosylase"/>
    <property type="match status" value="1"/>
</dbReference>
<evidence type="ECO:0000256" key="4">
    <source>
        <dbReference type="SAM" id="MobiDB-lite"/>
    </source>
</evidence>
<reference evidence="6 7" key="1">
    <citation type="journal article" date="2015" name="Genome Announc.">
        <title>Draft Genome Sequence and Gene Annotation of the Entomopathogenic Fungus Verticillium hemipterigenum.</title>
        <authorList>
            <person name="Horn F."/>
            <person name="Habel A."/>
            <person name="Scharf D.H."/>
            <person name="Dworschak J."/>
            <person name="Brakhage A.A."/>
            <person name="Guthke R."/>
            <person name="Hertweck C."/>
            <person name="Linde J."/>
        </authorList>
    </citation>
    <scope>NUCLEOTIDE SEQUENCE [LARGE SCALE GENOMIC DNA]</scope>
</reference>
<keyword evidence="1" id="KW-0227">DNA damage</keyword>
<protein>
    <submittedName>
        <fullName evidence="6">Putative Mismatch-specific thymine-DNA glycosylate</fullName>
    </submittedName>
</protein>
<keyword evidence="3" id="KW-0234">DNA repair</keyword>
<dbReference type="STRING" id="1531966.A0A0A1T2V6"/>
<evidence type="ECO:0000256" key="2">
    <source>
        <dbReference type="ARBA" id="ARBA00022801"/>
    </source>
</evidence>
<dbReference type="GO" id="GO:0006285">
    <property type="term" value="P:base-excision repair, AP site formation"/>
    <property type="evidence" value="ECO:0007669"/>
    <property type="project" value="InterPro"/>
</dbReference>
<evidence type="ECO:0000259" key="5">
    <source>
        <dbReference type="Pfam" id="PF03167"/>
    </source>
</evidence>
<name>A0A0A1T2V6_9HYPO</name>
<dbReference type="PANTHER" id="PTHR12159">
    <property type="entry name" value="G/T AND G/U MISMATCH-SPECIFIC DNA GLYCOSYLASE"/>
    <property type="match status" value="1"/>
</dbReference>
<dbReference type="Pfam" id="PF03167">
    <property type="entry name" value="UDG"/>
    <property type="match status" value="1"/>
</dbReference>
<dbReference type="OrthoDB" id="565731at2759"/>
<dbReference type="GO" id="GO:0008263">
    <property type="term" value="F:pyrimidine-specific mismatch base pair DNA N-glycosylase activity"/>
    <property type="evidence" value="ECO:0007669"/>
    <property type="project" value="TreeGrafter"/>
</dbReference>
<keyword evidence="2" id="KW-0378">Hydrolase</keyword>
<dbReference type="Proteomes" id="UP000039046">
    <property type="component" value="Unassembled WGS sequence"/>
</dbReference>
<evidence type="ECO:0000313" key="6">
    <source>
        <dbReference type="EMBL" id="CEJ91536.1"/>
    </source>
</evidence>
<dbReference type="HOGENOM" id="CLU_042829_1_2_1"/>
<organism evidence="6 7">
    <name type="scientific">[Torrubiella] hemipterigena</name>
    <dbReference type="NCBI Taxonomy" id="1531966"/>
    <lineage>
        <taxon>Eukaryota</taxon>
        <taxon>Fungi</taxon>
        <taxon>Dikarya</taxon>
        <taxon>Ascomycota</taxon>
        <taxon>Pezizomycotina</taxon>
        <taxon>Sordariomycetes</taxon>
        <taxon>Hypocreomycetidae</taxon>
        <taxon>Hypocreales</taxon>
        <taxon>Clavicipitaceae</taxon>
        <taxon>Clavicipitaceae incertae sedis</taxon>
        <taxon>'Torrubiella' clade</taxon>
    </lineage>
</organism>
<dbReference type="InterPro" id="IPR005122">
    <property type="entry name" value="Uracil-DNA_glycosylase-like"/>
</dbReference>
<feature type="compositionally biased region" description="Polar residues" evidence="4">
    <location>
        <begin position="280"/>
        <end position="291"/>
    </location>
</feature>
<proteinExistence type="predicted"/>
<feature type="domain" description="Uracil-DNA glycosylase-like" evidence="5">
    <location>
        <begin position="74"/>
        <end position="245"/>
    </location>
</feature>
<keyword evidence="7" id="KW-1185">Reference proteome</keyword>
<dbReference type="PANTHER" id="PTHR12159:SF9">
    <property type="entry name" value="G_T MISMATCH-SPECIFIC THYMINE DNA GLYCOSYLASE"/>
    <property type="match status" value="1"/>
</dbReference>
<dbReference type="SUPFAM" id="SSF52141">
    <property type="entry name" value="Uracil-DNA glycosylase-like"/>
    <property type="match status" value="1"/>
</dbReference>
<dbReference type="EMBL" id="CDHN01000004">
    <property type="protein sequence ID" value="CEJ91536.1"/>
    <property type="molecule type" value="Genomic_DNA"/>
</dbReference>
<feature type="region of interest" description="Disordered" evidence="4">
    <location>
        <begin position="1"/>
        <end position="60"/>
    </location>
</feature>
<evidence type="ECO:0000256" key="1">
    <source>
        <dbReference type="ARBA" id="ARBA00022763"/>
    </source>
</evidence>
<evidence type="ECO:0000313" key="7">
    <source>
        <dbReference type="Proteomes" id="UP000039046"/>
    </source>
</evidence>
<dbReference type="CDD" id="cd10028">
    <property type="entry name" value="UDG-F2_TDG_MUG"/>
    <property type="match status" value="1"/>
</dbReference>
<dbReference type="AlphaFoldDB" id="A0A0A1T2V6"/>
<evidence type="ECO:0000256" key="3">
    <source>
        <dbReference type="ARBA" id="ARBA00023204"/>
    </source>
</evidence>
<dbReference type="InterPro" id="IPR036895">
    <property type="entry name" value="Uracil-DNA_glycosylase-like_sf"/>
</dbReference>
<dbReference type="InterPro" id="IPR015637">
    <property type="entry name" value="MUG/TDG"/>
</dbReference>
<gene>
    <name evidence="6" type="ORF">VHEMI07238</name>
</gene>
<dbReference type="Gene3D" id="3.40.470.10">
    <property type="entry name" value="Uracil-DNA glycosylase-like domain"/>
    <property type="match status" value="1"/>
</dbReference>